<evidence type="ECO:0000313" key="5">
    <source>
        <dbReference type="Proteomes" id="UP000302139"/>
    </source>
</evidence>
<evidence type="ECO:0000313" key="2">
    <source>
        <dbReference type="EMBL" id="GDY69377.1"/>
    </source>
</evidence>
<evidence type="ECO:0000256" key="1">
    <source>
        <dbReference type="SAM" id="MobiDB-lite"/>
    </source>
</evidence>
<comment type="caution">
    <text evidence="2">The sequence shown here is derived from an EMBL/GenBank/DDBJ whole genome shotgun (WGS) entry which is preliminary data.</text>
</comment>
<dbReference type="AlphaFoldDB" id="A0A4D4MD51"/>
<feature type="compositionally biased region" description="Basic residues" evidence="1">
    <location>
        <begin position="80"/>
        <end position="91"/>
    </location>
</feature>
<dbReference type="EMBL" id="BJHY01000002">
    <property type="protein sequence ID" value="GDY79627.1"/>
    <property type="molecule type" value="Genomic_DNA"/>
</dbReference>
<reference evidence="3 4" key="1">
    <citation type="submission" date="2019-04" db="EMBL/GenBank/DDBJ databases">
        <title>Draft genome sequences of Streptomyces avermitilis ATCC 31267.</title>
        <authorList>
            <person name="Komaki H."/>
            <person name="Tamura T."/>
            <person name="Hosoyama A."/>
        </authorList>
    </citation>
    <scope>NUCLEOTIDE SEQUENCE [LARGE SCALE GENOMIC DNA]</scope>
    <source>
        <strain evidence="3 4">ATCC 31267</strain>
    </source>
</reference>
<feature type="compositionally biased region" description="Low complexity" evidence="1">
    <location>
        <begin position="92"/>
        <end position="104"/>
    </location>
</feature>
<sequence>MRWAAGRRQYACQYSPAERRIVNGQRTTDNGRARFGPLRQFTLANPSHPTRTTPTTPSRPASCTAICAGATPTPATPTSGRRRKERARVAARRASAGADAHTPP</sequence>
<evidence type="ECO:0000313" key="4">
    <source>
        <dbReference type="Proteomes" id="UP000299211"/>
    </source>
</evidence>
<reference evidence="2 5" key="2">
    <citation type="submission" date="2019-04" db="EMBL/GenBank/DDBJ databases">
        <title>Draft genome sequences of Streptomyces avermitilis NBRC 14893.</title>
        <authorList>
            <person name="Komaki H."/>
            <person name="Tamura T."/>
            <person name="Hosoyama A."/>
        </authorList>
    </citation>
    <scope>NUCLEOTIDE SEQUENCE [LARGE SCALE GENOMIC DNA]</scope>
    <source>
        <strain evidence="2 5">NBRC 14893</strain>
    </source>
</reference>
<feature type="region of interest" description="Disordered" evidence="1">
    <location>
        <begin position="66"/>
        <end position="104"/>
    </location>
</feature>
<dbReference type="Proteomes" id="UP000302139">
    <property type="component" value="Unassembled WGS sequence"/>
</dbReference>
<protein>
    <submittedName>
        <fullName evidence="2">Uncharacterized protein</fullName>
    </submittedName>
</protein>
<feature type="compositionally biased region" description="Low complexity" evidence="1">
    <location>
        <begin position="66"/>
        <end position="78"/>
    </location>
</feature>
<evidence type="ECO:0000313" key="3">
    <source>
        <dbReference type="EMBL" id="GDY79627.1"/>
    </source>
</evidence>
<dbReference type="EMBL" id="BJHX01000002">
    <property type="protein sequence ID" value="GDY69377.1"/>
    <property type="molecule type" value="Genomic_DNA"/>
</dbReference>
<name>A0A4D4MD51_STRAX</name>
<proteinExistence type="predicted"/>
<dbReference type="Proteomes" id="UP000299211">
    <property type="component" value="Unassembled WGS sequence"/>
</dbReference>
<organism evidence="2 5">
    <name type="scientific">Streptomyces avermitilis</name>
    <dbReference type="NCBI Taxonomy" id="33903"/>
    <lineage>
        <taxon>Bacteria</taxon>
        <taxon>Bacillati</taxon>
        <taxon>Actinomycetota</taxon>
        <taxon>Actinomycetes</taxon>
        <taxon>Kitasatosporales</taxon>
        <taxon>Streptomycetaceae</taxon>
        <taxon>Streptomyces</taxon>
    </lineage>
</organism>
<gene>
    <name evidence="2" type="ORF">SAV14893_087700</name>
    <name evidence="3" type="ORF">SAV31267_091120</name>
</gene>
<accession>A0A4D4MD51</accession>